<dbReference type="RefSeq" id="WP_191764023.1">
    <property type="nucleotide sequence ID" value="NZ_JACSPP010000024.1"/>
</dbReference>
<keyword evidence="7 9" id="KW-0472">Membrane</keyword>
<evidence type="ECO:0000256" key="2">
    <source>
        <dbReference type="ARBA" id="ARBA00022448"/>
    </source>
</evidence>
<dbReference type="InterPro" id="IPR050790">
    <property type="entry name" value="ExbB/TolQ_transport"/>
</dbReference>
<evidence type="ECO:0000256" key="5">
    <source>
        <dbReference type="ARBA" id="ARBA00022927"/>
    </source>
</evidence>
<comment type="subcellular location">
    <subcellularLocation>
        <location evidence="1">Cell membrane</location>
        <topology evidence="1">Multi-pass membrane protein</topology>
    </subcellularLocation>
    <subcellularLocation>
        <location evidence="8">Membrane</location>
        <topology evidence="8">Multi-pass membrane protein</topology>
    </subcellularLocation>
</comment>
<organism evidence="12 13">
    <name type="scientific">Phocaeicola intestinalis</name>
    <dbReference type="NCBI Taxonomy" id="2762212"/>
    <lineage>
        <taxon>Bacteria</taxon>
        <taxon>Pseudomonadati</taxon>
        <taxon>Bacteroidota</taxon>
        <taxon>Bacteroidia</taxon>
        <taxon>Bacteroidales</taxon>
        <taxon>Bacteroidaceae</taxon>
        <taxon>Phocaeicola</taxon>
    </lineage>
</organism>
<reference evidence="12 13" key="1">
    <citation type="submission" date="2020-08" db="EMBL/GenBank/DDBJ databases">
        <title>A Genomic Blueprint of the Chicken Gut Microbiome.</title>
        <authorList>
            <person name="Gilroy R."/>
            <person name="Ravi A."/>
            <person name="Getino M."/>
            <person name="Pursley I."/>
            <person name="Horton D.L."/>
            <person name="Alikhan N.-F."/>
            <person name="Baker D."/>
            <person name="Gharbi K."/>
            <person name="Hall N."/>
            <person name="Watson M."/>
            <person name="Adriaenssens E.M."/>
            <person name="Foster-Nyarko E."/>
            <person name="Jarju S."/>
            <person name="Secka A."/>
            <person name="Antonio M."/>
            <person name="Oren A."/>
            <person name="Chaudhuri R."/>
            <person name="La Ragione R.M."/>
            <person name="Hildebrand F."/>
            <person name="Pallen M.J."/>
        </authorList>
    </citation>
    <scope>NUCLEOTIDE SEQUENCE [LARGE SCALE GENOMIC DNA]</scope>
    <source>
        <strain evidence="12 13">Sa1CVN1</strain>
    </source>
</reference>
<keyword evidence="4 9" id="KW-0812">Transmembrane</keyword>
<evidence type="ECO:0000256" key="3">
    <source>
        <dbReference type="ARBA" id="ARBA00022475"/>
    </source>
</evidence>
<proteinExistence type="inferred from homology"/>
<keyword evidence="6 9" id="KW-1133">Transmembrane helix</keyword>
<dbReference type="Proteomes" id="UP000620874">
    <property type="component" value="Unassembled WGS sequence"/>
</dbReference>
<name>A0ABR8Y954_9BACT</name>
<evidence type="ECO:0000313" key="12">
    <source>
        <dbReference type="EMBL" id="MBD8040584.1"/>
    </source>
</evidence>
<feature type="signal peptide" evidence="10">
    <location>
        <begin position="1"/>
        <end position="24"/>
    </location>
</feature>
<dbReference type="Pfam" id="PF01618">
    <property type="entry name" value="MotA_ExbB"/>
    <property type="match status" value="1"/>
</dbReference>
<evidence type="ECO:0000256" key="7">
    <source>
        <dbReference type="ARBA" id="ARBA00023136"/>
    </source>
</evidence>
<feature type="transmembrane region" description="Helical" evidence="9">
    <location>
        <begin position="167"/>
        <end position="192"/>
    </location>
</feature>
<keyword evidence="10" id="KW-0732">Signal</keyword>
<accession>A0ABR8Y954</accession>
<evidence type="ECO:0000256" key="4">
    <source>
        <dbReference type="ARBA" id="ARBA00022692"/>
    </source>
</evidence>
<keyword evidence="5 8" id="KW-0653">Protein transport</keyword>
<dbReference type="InterPro" id="IPR002898">
    <property type="entry name" value="MotA_ExbB_proton_chnl"/>
</dbReference>
<comment type="similarity">
    <text evidence="8">Belongs to the exbB/tolQ family.</text>
</comment>
<evidence type="ECO:0000256" key="6">
    <source>
        <dbReference type="ARBA" id="ARBA00022989"/>
    </source>
</evidence>
<evidence type="ECO:0000256" key="1">
    <source>
        <dbReference type="ARBA" id="ARBA00004651"/>
    </source>
</evidence>
<feature type="transmembrane region" description="Helical" evidence="9">
    <location>
        <begin position="70"/>
        <end position="95"/>
    </location>
</feature>
<evidence type="ECO:0000313" key="13">
    <source>
        <dbReference type="Proteomes" id="UP000620874"/>
    </source>
</evidence>
<sequence length="265" mass="29152">MKKFFAFFAVAGILSLGMVHSARAQDADISKGFEQAEEYEVMDKDTVETAGQRGVPGVLTSGWKEGDSGLMSLVGIAFVLGLACCVERILSLGLADIDIRKLMEKVASALEKGDVEGATNLCHNTRGPVAAVCYHGLSRIDEDSDVVERMVVSYREVQSGNLKKRCLWIRMFIVTTLALGVLGTVIGMAMAFDSLCYAGGFSVSDMAGNIRTALFPMIFALVAAIVLYVFYIYIQNRIATMENRMKEASLTFLDLVMKYNWKYKR</sequence>
<gene>
    <name evidence="12" type="ORF">H9625_09080</name>
</gene>
<dbReference type="PANTHER" id="PTHR30625">
    <property type="entry name" value="PROTEIN TOLQ"/>
    <property type="match status" value="1"/>
</dbReference>
<comment type="caution">
    <text evidence="12">The sequence shown here is derived from an EMBL/GenBank/DDBJ whole genome shotgun (WGS) entry which is preliminary data.</text>
</comment>
<protein>
    <submittedName>
        <fullName evidence="12">MotA/TolQ/ExbB proton channel family protein</fullName>
    </submittedName>
</protein>
<dbReference type="EMBL" id="JACSPP010000024">
    <property type="protein sequence ID" value="MBD8040584.1"/>
    <property type="molecule type" value="Genomic_DNA"/>
</dbReference>
<feature type="domain" description="MotA/TolQ/ExbB proton channel" evidence="11">
    <location>
        <begin position="128"/>
        <end position="246"/>
    </location>
</feature>
<feature type="transmembrane region" description="Helical" evidence="9">
    <location>
        <begin position="212"/>
        <end position="234"/>
    </location>
</feature>
<keyword evidence="13" id="KW-1185">Reference proteome</keyword>
<dbReference type="PANTHER" id="PTHR30625:SF15">
    <property type="entry name" value="BIOPOLYMER TRANSPORT PROTEIN EXBB"/>
    <property type="match status" value="1"/>
</dbReference>
<evidence type="ECO:0000259" key="11">
    <source>
        <dbReference type="Pfam" id="PF01618"/>
    </source>
</evidence>
<keyword evidence="3" id="KW-1003">Cell membrane</keyword>
<feature type="chain" id="PRO_5045441111" evidence="10">
    <location>
        <begin position="25"/>
        <end position="265"/>
    </location>
</feature>
<evidence type="ECO:0000256" key="9">
    <source>
        <dbReference type="SAM" id="Phobius"/>
    </source>
</evidence>
<evidence type="ECO:0000256" key="10">
    <source>
        <dbReference type="SAM" id="SignalP"/>
    </source>
</evidence>
<keyword evidence="2 8" id="KW-0813">Transport</keyword>
<evidence type="ECO:0000256" key="8">
    <source>
        <dbReference type="RuleBase" id="RU004057"/>
    </source>
</evidence>